<sequence length="67" mass="7356">DDGCKEIRNNAILESANMIASQKPGLTASSVAGKFKKSCYTTAVMRMIWLESIFPLASHIPVSRDVR</sequence>
<protein>
    <submittedName>
        <fullName evidence="1">5885_t:CDS:1</fullName>
    </submittedName>
</protein>
<organism evidence="1 2">
    <name type="scientific">Funneliformis geosporum</name>
    <dbReference type="NCBI Taxonomy" id="1117311"/>
    <lineage>
        <taxon>Eukaryota</taxon>
        <taxon>Fungi</taxon>
        <taxon>Fungi incertae sedis</taxon>
        <taxon>Mucoromycota</taxon>
        <taxon>Glomeromycotina</taxon>
        <taxon>Glomeromycetes</taxon>
        <taxon>Glomerales</taxon>
        <taxon>Glomeraceae</taxon>
        <taxon>Funneliformis</taxon>
    </lineage>
</organism>
<comment type="caution">
    <text evidence="1">The sequence shown here is derived from an EMBL/GenBank/DDBJ whole genome shotgun (WGS) entry which is preliminary data.</text>
</comment>
<gene>
    <name evidence="1" type="ORF">FWILDA_LOCUS17696</name>
</gene>
<evidence type="ECO:0000313" key="1">
    <source>
        <dbReference type="EMBL" id="CAI2196672.1"/>
    </source>
</evidence>
<name>A0A9W4T8T4_9GLOM</name>
<dbReference type="Proteomes" id="UP001153678">
    <property type="component" value="Unassembled WGS sequence"/>
</dbReference>
<feature type="non-terminal residue" evidence="1">
    <location>
        <position position="1"/>
    </location>
</feature>
<dbReference type="EMBL" id="CAMKVN010014695">
    <property type="protein sequence ID" value="CAI2196672.1"/>
    <property type="molecule type" value="Genomic_DNA"/>
</dbReference>
<evidence type="ECO:0000313" key="2">
    <source>
        <dbReference type="Proteomes" id="UP001153678"/>
    </source>
</evidence>
<proteinExistence type="predicted"/>
<accession>A0A9W4T8T4</accession>
<feature type="non-terminal residue" evidence="1">
    <location>
        <position position="67"/>
    </location>
</feature>
<reference evidence="1" key="1">
    <citation type="submission" date="2022-08" db="EMBL/GenBank/DDBJ databases">
        <authorList>
            <person name="Kallberg Y."/>
            <person name="Tangrot J."/>
            <person name="Rosling A."/>
        </authorList>
    </citation>
    <scope>NUCLEOTIDE SEQUENCE</scope>
    <source>
        <strain evidence="1">Wild A</strain>
    </source>
</reference>
<dbReference type="AlphaFoldDB" id="A0A9W4T8T4"/>
<keyword evidence="2" id="KW-1185">Reference proteome</keyword>